<comment type="caution">
    <text evidence="1">The sequence shown here is derived from an EMBL/GenBank/DDBJ whole genome shotgun (WGS) entry which is preliminary data.</text>
</comment>
<gene>
    <name evidence="1" type="ORF">TNCT_216891</name>
</gene>
<name>A0A8X6KGI7_TRICU</name>
<accession>A0A8X6KGI7</accession>
<dbReference type="AlphaFoldDB" id="A0A8X6KGI7"/>
<reference evidence="1" key="1">
    <citation type="submission" date="2020-07" db="EMBL/GenBank/DDBJ databases">
        <title>Multicomponent nature underlies the extraordinary mechanical properties of spider dragline silk.</title>
        <authorList>
            <person name="Kono N."/>
            <person name="Nakamura H."/>
            <person name="Mori M."/>
            <person name="Yoshida Y."/>
            <person name="Ohtoshi R."/>
            <person name="Malay A.D."/>
            <person name="Moran D.A.P."/>
            <person name="Tomita M."/>
            <person name="Numata K."/>
            <person name="Arakawa K."/>
        </authorList>
    </citation>
    <scope>NUCLEOTIDE SEQUENCE</scope>
</reference>
<sequence>MNSLILEYLLVRTKYRHVQLNSGMRNWTADQIRAIHFEFWKFACVPAAFCLYYPCVVDGMEEKICTSLPLPRNEHFLAFDAVIIFHGKDSQGGLLEYFSREDSKCLSCVEKKVSP</sequence>
<dbReference type="Proteomes" id="UP000887116">
    <property type="component" value="Unassembled WGS sequence"/>
</dbReference>
<evidence type="ECO:0000313" key="2">
    <source>
        <dbReference type="Proteomes" id="UP000887116"/>
    </source>
</evidence>
<keyword evidence="2" id="KW-1185">Reference proteome</keyword>
<organism evidence="1 2">
    <name type="scientific">Trichonephila clavata</name>
    <name type="common">Joro spider</name>
    <name type="synonym">Nephila clavata</name>
    <dbReference type="NCBI Taxonomy" id="2740835"/>
    <lineage>
        <taxon>Eukaryota</taxon>
        <taxon>Metazoa</taxon>
        <taxon>Ecdysozoa</taxon>
        <taxon>Arthropoda</taxon>
        <taxon>Chelicerata</taxon>
        <taxon>Arachnida</taxon>
        <taxon>Araneae</taxon>
        <taxon>Araneomorphae</taxon>
        <taxon>Entelegynae</taxon>
        <taxon>Araneoidea</taxon>
        <taxon>Nephilidae</taxon>
        <taxon>Trichonephila</taxon>
    </lineage>
</organism>
<evidence type="ECO:0000313" key="1">
    <source>
        <dbReference type="EMBL" id="GFQ73086.1"/>
    </source>
</evidence>
<proteinExistence type="predicted"/>
<protein>
    <submittedName>
        <fullName evidence="1">Uncharacterized protein</fullName>
    </submittedName>
</protein>
<dbReference type="EMBL" id="BMAO01001403">
    <property type="protein sequence ID" value="GFQ73086.1"/>
    <property type="molecule type" value="Genomic_DNA"/>
</dbReference>